<evidence type="ECO:0000256" key="3">
    <source>
        <dbReference type="ARBA" id="ARBA00022449"/>
    </source>
</evidence>
<evidence type="ECO:0000256" key="10">
    <source>
        <dbReference type="SAM" id="Phobius"/>
    </source>
</evidence>
<feature type="transmembrane region" description="Helical" evidence="10">
    <location>
        <begin position="186"/>
        <end position="212"/>
    </location>
</feature>
<dbReference type="NCBIfam" id="TIGR00797">
    <property type="entry name" value="matE"/>
    <property type="match status" value="1"/>
</dbReference>
<keyword evidence="5 10" id="KW-0812">Transmembrane</keyword>
<reference evidence="11 12" key="1">
    <citation type="submission" date="2024-08" db="EMBL/GenBank/DDBJ databases">
        <title>Oceanimonas smirnovii Genome sequencing and assembly.</title>
        <authorList>
            <person name="Tang B."/>
        </authorList>
    </citation>
    <scope>NUCLEOTIDE SEQUENCE [LARGE SCALE GENOMIC DNA]</scope>
    <source>
        <strain evidence="11 12">OS2020-119</strain>
    </source>
</reference>
<feature type="transmembrane region" description="Helical" evidence="10">
    <location>
        <begin position="314"/>
        <end position="337"/>
    </location>
</feature>
<dbReference type="PIRSF" id="PIRSF006603">
    <property type="entry name" value="DinF"/>
    <property type="match status" value="1"/>
</dbReference>
<keyword evidence="7" id="KW-0406">Ion transport</keyword>
<keyword evidence="12" id="KW-1185">Reference proteome</keyword>
<gene>
    <name evidence="11" type="ORF">AB9R89_07845</name>
</gene>
<feature type="transmembrane region" description="Helical" evidence="10">
    <location>
        <begin position="130"/>
        <end position="148"/>
    </location>
</feature>
<comment type="subcellular location">
    <subcellularLocation>
        <location evidence="1">Cell inner membrane</location>
        <topology evidence="1">Multi-pass membrane protein</topology>
    </subcellularLocation>
</comment>
<dbReference type="InterPro" id="IPR050222">
    <property type="entry name" value="MATE_MdtK"/>
</dbReference>
<evidence type="ECO:0000256" key="4">
    <source>
        <dbReference type="ARBA" id="ARBA00022475"/>
    </source>
</evidence>
<protein>
    <recommendedName>
        <fullName evidence="9">Multidrug-efflux transporter</fullName>
    </recommendedName>
</protein>
<feature type="transmembrane region" description="Helical" evidence="10">
    <location>
        <begin position="349"/>
        <end position="367"/>
    </location>
</feature>
<dbReference type="RefSeq" id="WP_395545343.1">
    <property type="nucleotide sequence ID" value="NZ_CP166302.1"/>
</dbReference>
<dbReference type="InterPro" id="IPR002528">
    <property type="entry name" value="MATE_fam"/>
</dbReference>
<dbReference type="Proteomes" id="UP001610706">
    <property type="component" value="Unassembled WGS sequence"/>
</dbReference>
<feature type="transmembrane region" description="Helical" evidence="10">
    <location>
        <begin position="55"/>
        <end position="74"/>
    </location>
</feature>
<dbReference type="Pfam" id="PF01554">
    <property type="entry name" value="MatE"/>
    <property type="match status" value="2"/>
</dbReference>
<evidence type="ECO:0000256" key="9">
    <source>
        <dbReference type="ARBA" id="ARBA00031636"/>
    </source>
</evidence>
<dbReference type="PANTHER" id="PTHR43298:SF2">
    <property type="entry name" value="FMN_FAD EXPORTER YEEO-RELATED"/>
    <property type="match status" value="1"/>
</dbReference>
<evidence type="ECO:0000256" key="2">
    <source>
        <dbReference type="ARBA" id="ARBA00022448"/>
    </source>
</evidence>
<keyword evidence="4" id="KW-1003">Cell membrane</keyword>
<keyword evidence="2" id="KW-0813">Transport</keyword>
<evidence type="ECO:0000313" key="12">
    <source>
        <dbReference type="Proteomes" id="UP001610706"/>
    </source>
</evidence>
<proteinExistence type="predicted"/>
<feature type="transmembrane region" description="Helical" evidence="10">
    <location>
        <begin position="387"/>
        <end position="409"/>
    </location>
</feature>
<evidence type="ECO:0000256" key="5">
    <source>
        <dbReference type="ARBA" id="ARBA00022692"/>
    </source>
</evidence>
<feature type="transmembrane region" description="Helical" evidence="10">
    <location>
        <begin position="421"/>
        <end position="441"/>
    </location>
</feature>
<evidence type="ECO:0000256" key="6">
    <source>
        <dbReference type="ARBA" id="ARBA00022989"/>
    </source>
</evidence>
<keyword evidence="6 10" id="KW-1133">Transmembrane helix</keyword>
<feature type="transmembrane region" description="Helical" evidence="10">
    <location>
        <begin position="94"/>
        <end position="118"/>
    </location>
</feature>
<organism evidence="11 12">
    <name type="scientific">Oceanimonas smirnovii</name>
    <dbReference type="NCBI Taxonomy" id="264574"/>
    <lineage>
        <taxon>Bacteria</taxon>
        <taxon>Pseudomonadati</taxon>
        <taxon>Pseudomonadota</taxon>
        <taxon>Gammaproteobacteria</taxon>
        <taxon>Aeromonadales</taxon>
        <taxon>Aeromonadaceae</taxon>
        <taxon>Oceanimonas</taxon>
    </lineage>
</organism>
<evidence type="ECO:0000256" key="7">
    <source>
        <dbReference type="ARBA" id="ARBA00023065"/>
    </source>
</evidence>
<feature type="transmembrane region" description="Helical" evidence="10">
    <location>
        <begin position="277"/>
        <end position="302"/>
    </location>
</feature>
<sequence length="462" mass="50049">MSFSAYFTETRHLLRLCGPILVAQVAQTTMSFVDTVMAGQISATDMAAVAVATSFWLPIILLVQGVVMALTPIISQLNGARRHHEVAGAVHQGFWLTLMVIVPASLALYFSPMILHWMDVEPLLAEKTTGYLHGILWGMPAYALYQVLRNFSEGLSHTRPTMVIGFIGLAINVPANYILIHGKLGFPQLGGVGCGYASALVFWVMLVAMIVYTKRSALLNHFAVFANITAPDMARIGRIFRLGFPIAMAIFCEVTLFTVVALLLAPLGADVVAGHQVAINFSSIIFMLPLSLGMALTIRVGHSLGENQADQARIASLTGIGFGALAAVFTGLATALARYQISGIYTDNSFVLELAASLLLLASLYQISDSVQVITAAALRGYKDTKVIFYITLFSYWCCGLPVGMVLGLTDWIVPAMGPHGFWIGFLVGLTIAAFLLIWRLRRIYEQVHHRDSAGLPLVDGL</sequence>
<evidence type="ECO:0000313" key="11">
    <source>
        <dbReference type="EMBL" id="MFH7565232.1"/>
    </source>
</evidence>
<feature type="transmembrane region" description="Helical" evidence="10">
    <location>
        <begin position="160"/>
        <end position="180"/>
    </location>
</feature>
<name>A0ABW7P190_9GAMM</name>
<dbReference type="EMBL" id="JBGFTR010000010">
    <property type="protein sequence ID" value="MFH7565232.1"/>
    <property type="molecule type" value="Genomic_DNA"/>
</dbReference>
<dbReference type="InterPro" id="IPR048279">
    <property type="entry name" value="MdtK-like"/>
</dbReference>
<evidence type="ECO:0000256" key="1">
    <source>
        <dbReference type="ARBA" id="ARBA00004429"/>
    </source>
</evidence>
<dbReference type="CDD" id="cd13131">
    <property type="entry name" value="MATE_NorM_like"/>
    <property type="match status" value="1"/>
</dbReference>
<evidence type="ECO:0000256" key="8">
    <source>
        <dbReference type="ARBA" id="ARBA00023136"/>
    </source>
</evidence>
<feature type="transmembrane region" description="Helical" evidence="10">
    <location>
        <begin position="242"/>
        <end position="265"/>
    </location>
</feature>
<comment type="caution">
    <text evidence="11">The sequence shown here is derived from an EMBL/GenBank/DDBJ whole genome shotgun (WGS) entry which is preliminary data.</text>
</comment>
<keyword evidence="8 10" id="KW-0472">Membrane</keyword>
<keyword evidence="3" id="KW-0050">Antiport</keyword>
<accession>A0ABW7P190</accession>
<dbReference type="PANTHER" id="PTHR43298">
    <property type="entry name" value="MULTIDRUG RESISTANCE PROTEIN NORM-RELATED"/>
    <property type="match status" value="1"/>
</dbReference>